<organism evidence="2 3">
    <name type="scientific">Paenibacillus pinisoli</name>
    <dbReference type="NCBI Taxonomy" id="1276110"/>
    <lineage>
        <taxon>Bacteria</taxon>
        <taxon>Bacillati</taxon>
        <taxon>Bacillota</taxon>
        <taxon>Bacilli</taxon>
        <taxon>Bacillales</taxon>
        <taxon>Paenibacillaceae</taxon>
        <taxon>Paenibacillus</taxon>
    </lineage>
</organism>
<dbReference type="Gene3D" id="3.40.109.10">
    <property type="entry name" value="NADH Oxidase"/>
    <property type="match status" value="1"/>
</dbReference>
<dbReference type="InterPro" id="IPR029479">
    <property type="entry name" value="Nitroreductase"/>
</dbReference>
<accession>A0A3A6PUN8</accession>
<feature type="domain" description="Nitroreductase" evidence="1">
    <location>
        <begin position="15"/>
        <end position="52"/>
    </location>
</feature>
<sequence>MKLSDLAEGLNKPIHFEERPVSKELMLELLNIAVWAPNDGLREPWRFIYVDGQNSGILNRLQEPAPAYLLIVMQAEHDSHKQEEDFAAVSCLIQNFRLLAHERSLGVRWTLNEWTYDRKHAEAFMLQDDERIAAVLEVGHIAVHADVTSEKALQEPQLRFELL</sequence>
<proteinExistence type="predicted"/>
<dbReference type="GO" id="GO:0016491">
    <property type="term" value="F:oxidoreductase activity"/>
    <property type="evidence" value="ECO:0007669"/>
    <property type="project" value="InterPro"/>
</dbReference>
<gene>
    <name evidence="2" type="ORF">D3P09_00180</name>
</gene>
<evidence type="ECO:0000313" key="3">
    <source>
        <dbReference type="Proteomes" id="UP000267798"/>
    </source>
</evidence>
<reference evidence="2 3" key="1">
    <citation type="submission" date="2018-09" db="EMBL/GenBank/DDBJ databases">
        <title>Paenibacillus aracenensis nov. sp. isolated from a cave in southern Spain.</title>
        <authorList>
            <person name="Jurado V."/>
            <person name="Gutierrez-Patricio S."/>
            <person name="Gonzalez-Pimentel J.L."/>
            <person name="Miller A.Z."/>
            <person name="Laiz L."/>
            <person name="Saiz-Jimenez C."/>
        </authorList>
    </citation>
    <scope>NUCLEOTIDE SEQUENCE [LARGE SCALE GENOMIC DNA]</scope>
    <source>
        <strain evidence="2 3">JCM 19203</strain>
    </source>
</reference>
<dbReference type="Proteomes" id="UP000267798">
    <property type="component" value="Unassembled WGS sequence"/>
</dbReference>
<dbReference type="SUPFAM" id="SSF55469">
    <property type="entry name" value="FMN-dependent nitroreductase-like"/>
    <property type="match status" value="1"/>
</dbReference>
<name>A0A3A6PUN8_9BACL</name>
<comment type="caution">
    <text evidence="2">The sequence shown here is derived from an EMBL/GenBank/DDBJ whole genome shotgun (WGS) entry which is preliminary data.</text>
</comment>
<protein>
    <recommendedName>
        <fullName evidence="1">Nitroreductase domain-containing protein</fullName>
    </recommendedName>
</protein>
<dbReference type="OrthoDB" id="9804207at2"/>
<dbReference type="AlphaFoldDB" id="A0A3A6PUN8"/>
<dbReference type="PANTHER" id="PTHR43821">
    <property type="entry name" value="NAD(P)H NITROREDUCTASE YDJA-RELATED"/>
    <property type="match status" value="1"/>
</dbReference>
<dbReference type="InterPro" id="IPR000415">
    <property type="entry name" value="Nitroreductase-like"/>
</dbReference>
<dbReference type="InterPro" id="IPR052530">
    <property type="entry name" value="NAD(P)H_nitroreductase"/>
</dbReference>
<dbReference type="EMBL" id="QXQB01000001">
    <property type="protein sequence ID" value="RJX40481.1"/>
    <property type="molecule type" value="Genomic_DNA"/>
</dbReference>
<dbReference type="PANTHER" id="PTHR43821:SF1">
    <property type="entry name" value="NAD(P)H NITROREDUCTASE YDJA-RELATED"/>
    <property type="match status" value="1"/>
</dbReference>
<dbReference type="Pfam" id="PF00881">
    <property type="entry name" value="Nitroreductase"/>
    <property type="match status" value="1"/>
</dbReference>
<keyword evidence="3" id="KW-1185">Reference proteome</keyword>
<evidence type="ECO:0000259" key="1">
    <source>
        <dbReference type="Pfam" id="PF00881"/>
    </source>
</evidence>
<evidence type="ECO:0000313" key="2">
    <source>
        <dbReference type="EMBL" id="RJX40481.1"/>
    </source>
</evidence>
<dbReference type="RefSeq" id="WP_120105981.1">
    <property type="nucleotide sequence ID" value="NZ_QXQB01000001.1"/>
</dbReference>